<dbReference type="PANTHER" id="PTHR43798:SF29">
    <property type="entry name" value="AB HYDROLASE-1 DOMAIN-CONTAINING PROTEIN"/>
    <property type="match status" value="1"/>
</dbReference>
<accession>A0A1X0XRP4</accession>
<dbReference type="AlphaFoldDB" id="A0A1X0XRP4"/>
<dbReference type="Proteomes" id="UP000193040">
    <property type="component" value="Unassembled WGS sequence"/>
</dbReference>
<dbReference type="InterPro" id="IPR029058">
    <property type="entry name" value="AB_hydrolase_fold"/>
</dbReference>
<proteinExistence type="predicted"/>
<dbReference type="GO" id="GO:0016787">
    <property type="term" value="F:hydrolase activity"/>
    <property type="evidence" value="ECO:0007669"/>
    <property type="project" value="UniProtKB-KW"/>
</dbReference>
<protein>
    <submittedName>
        <fullName evidence="2">Alpha/beta hydrolase</fullName>
    </submittedName>
</protein>
<reference evidence="2 3" key="1">
    <citation type="submission" date="2017-03" db="EMBL/GenBank/DDBJ databases">
        <title>Genomic insights into Mycobacterium simiae human colonization.</title>
        <authorList>
            <person name="Steffani J.L."/>
            <person name="Brunck M.E."/>
            <person name="Cruz E."/>
            <person name="Montiel R."/>
            <person name="Barona F."/>
        </authorList>
    </citation>
    <scope>NUCLEOTIDE SEQUENCE [LARGE SCALE GENOMIC DNA]</scope>
    <source>
        <strain evidence="2 3">MsiGto</strain>
    </source>
</reference>
<evidence type="ECO:0000313" key="2">
    <source>
        <dbReference type="EMBL" id="ORJ55520.1"/>
    </source>
</evidence>
<dbReference type="PANTHER" id="PTHR43798">
    <property type="entry name" value="MONOACYLGLYCEROL LIPASE"/>
    <property type="match status" value="1"/>
</dbReference>
<name>A0A1X0XRP4_MYCSI</name>
<keyword evidence="2" id="KW-0378">Hydrolase</keyword>
<evidence type="ECO:0000313" key="3">
    <source>
        <dbReference type="Proteomes" id="UP000193040"/>
    </source>
</evidence>
<organism evidence="2 3">
    <name type="scientific">Mycobacterium simiae</name>
    <name type="common">Mycobacterium habana</name>
    <dbReference type="NCBI Taxonomy" id="1784"/>
    <lineage>
        <taxon>Bacteria</taxon>
        <taxon>Bacillati</taxon>
        <taxon>Actinomycetota</taxon>
        <taxon>Actinomycetes</taxon>
        <taxon>Mycobacteriales</taxon>
        <taxon>Mycobacteriaceae</taxon>
        <taxon>Mycobacterium</taxon>
        <taxon>Mycobacterium simiae complex</taxon>
    </lineage>
</organism>
<dbReference type="PRINTS" id="PR00412">
    <property type="entry name" value="EPOXHYDRLASE"/>
</dbReference>
<dbReference type="STRING" id="1784.VC42_21665"/>
<gene>
    <name evidence="2" type="ORF">B5M45_24440</name>
</gene>
<dbReference type="EMBL" id="MZZM01000030">
    <property type="protein sequence ID" value="ORJ55520.1"/>
    <property type="molecule type" value="Genomic_DNA"/>
</dbReference>
<sequence>MPTFTHGSATISYSDTGAPSGRPDAPTVFFGHALLFGGWMFRPQIAALKSQYRCIAIDWRGQGDSPATNDGYDMDTLTDDAIALIESLDVAPIHYVGLSMGGFVGQRIAARRPELIRTLALLDTSAGPARDAAKYKLLSVIFRLMGIGVLRKPVLPMVFGPTFRADASNKPVIEEWERALRRSRRSGISKATIAVADRLPVENEIGRIQVPTLVIVGADDVATPPDESQRIVELIPGARLATIPDSGHSTTLEQPNIVTELLLSLLTAAT</sequence>
<comment type="caution">
    <text evidence="2">The sequence shown here is derived from an EMBL/GenBank/DDBJ whole genome shotgun (WGS) entry which is preliminary data.</text>
</comment>
<evidence type="ECO:0000259" key="1">
    <source>
        <dbReference type="Pfam" id="PF12697"/>
    </source>
</evidence>
<dbReference type="Gene3D" id="3.40.50.1820">
    <property type="entry name" value="alpha/beta hydrolase"/>
    <property type="match status" value="1"/>
</dbReference>
<feature type="domain" description="AB hydrolase-1" evidence="1">
    <location>
        <begin position="30"/>
        <end position="256"/>
    </location>
</feature>
<dbReference type="PRINTS" id="PR00111">
    <property type="entry name" value="ABHYDROLASE"/>
</dbReference>
<dbReference type="Pfam" id="PF12697">
    <property type="entry name" value="Abhydrolase_6"/>
    <property type="match status" value="1"/>
</dbReference>
<dbReference type="InterPro" id="IPR000073">
    <property type="entry name" value="AB_hydrolase_1"/>
</dbReference>
<dbReference type="InterPro" id="IPR000639">
    <property type="entry name" value="Epox_hydrolase-like"/>
</dbReference>
<keyword evidence="3" id="KW-1185">Reference proteome</keyword>
<dbReference type="SUPFAM" id="SSF53474">
    <property type="entry name" value="alpha/beta-Hydrolases"/>
    <property type="match status" value="1"/>
</dbReference>
<dbReference type="InterPro" id="IPR050266">
    <property type="entry name" value="AB_hydrolase_sf"/>
</dbReference>
<dbReference type="RefSeq" id="WP_084953008.1">
    <property type="nucleotide sequence ID" value="NZ_MZZM01000030.1"/>
</dbReference>